<protein>
    <submittedName>
        <fullName evidence="1">Uncharacterized protein</fullName>
    </submittedName>
</protein>
<sequence>MLPDGWAHARLGKAHAMEWMGYVYWGSGRALEGGRATLGPPLQLLPNQERNGQSRQLFDMGFSSAAYKNDAARRVATVFEKWNCLVERSVPTKGPPHKGLNPSETFTEGLRIPPLSWFLPFLKL</sequence>
<proteinExistence type="predicted"/>
<evidence type="ECO:0000313" key="2">
    <source>
        <dbReference type="Proteomes" id="UP000054172"/>
    </source>
</evidence>
<gene>
    <name evidence="1" type="ORF">AL399_07655</name>
</gene>
<reference evidence="1" key="1">
    <citation type="submission" date="2015-08" db="EMBL/GenBank/DDBJ databases">
        <title>Candidatus Bacteriodes Periocalifornicus.</title>
        <authorList>
            <person name="McLean J.S."/>
            <person name="Kelley S."/>
        </authorList>
    </citation>
    <scope>NUCLEOTIDE SEQUENCE [LARGE SCALE GENOMIC DNA]</scope>
    <source>
        <strain evidence="1">12B</strain>
    </source>
</reference>
<accession>A0A0Q4AZL0</accession>
<dbReference type="PATRIC" id="fig|1702214.3.peg.1320"/>
<organism evidence="1 2">
    <name type="scientific">Candidatus [Bacteroides] periocalifornicus</name>
    <dbReference type="NCBI Taxonomy" id="1702214"/>
    <lineage>
        <taxon>Bacteria</taxon>
        <taxon>Pseudomonadati</taxon>
        <taxon>Bacteroidota</taxon>
    </lineage>
</organism>
<dbReference type="Proteomes" id="UP000054172">
    <property type="component" value="Unassembled WGS sequence"/>
</dbReference>
<name>A0A0Q4AZL0_9BACT</name>
<dbReference type="EMBL" id="LIIK01000042">
    <property type="protein sequence ID" value="KQM08367.1"/>
    <property type="molecule type" value="Genomic_DNA"/>
</dbReference>
<evidence type="ECO:0000313" key="1">
    <source>
        <dbReference type="EMBL" id="KQM08367.1"/>
    </source>
</evidence>
<dbReference type="AlphaFoldDB" id="A0A0Q4AZL0"/>
<keyword evidence="2" id="KW-1185">Reference proteome</keyword>
<dbReference type="STRING" id="1702214.AL399_07655"/>
<comment type="caution">
    <text evidence="1">The sequence shown here is derived from an EMBL/GenBank/DDBJ whole genome shotgun (WGS) entry which is preliminary data.</text>
</comment>